<dbReference type="Gene3D" id="3.40.50.1000">
    <property type="entry name" value="HAD superfamily/HAD-like"/>
    <property type="match status" value="1"/>
</dbReference>
<name>A0ABD3GB56_9MARC</name>
<dbReference type="EMBL" id="JBJQOH010000008">
    <property type="protein sequence ID" value="KAL3675305.1"/>
    <property type="molecule type" value="Genomic_DNA"/>
</dbReference>
<evidence type="ECO:0000313" key="3">
    <source>
        <dbReference type="Proteomes" id="UP001633002"/>
    </source>
</evidence>
<accession>A0ABD3GB56</accession>
<protein>
    <recommendedName>
        <fullName evidence="1">FCP1 homology domain-containing protein</fullName>
    </recommendedName>
</protein>
<dbReference type="InterPro" id="IPR036412">
    <property type="entry name" value="HAD-like_sf"/>
</dbReference>
<evidence type="ECO:0000259" key="1">
    <source>
        <dbReference type="Pfam" id="PF03031"/>
    </source>
</evidence>
<evidence type="ECO:0000313" key="2">
    <source>
        <dbReference type="EMBL" id="KAL3675305.1"/>
    </source>
</evidence>
<organism evidence="2 3">
    <name type="scientific">Riccia sorocarpa</name>
    <dbReference type="NCBI Taxonomy" id="122646"/>
    <lineage>
        <taxon>Eukaryota</taxon>
        <taxon>Viridiplantae</taxon>
        <taxon>Streptophyta</taxon>
        <taxon>Embryophyta</taxon>
        <taxon>Marchantiophyta</taxon>
        <taxon>Marchantiopsida</taxon>
        <taxon>Marchantiidae</taxon>
        <taxon>Marchantiales</taxon>
        <taxon>Ricciaceae</taxon>
        <taxon>Riccia</taxon>
    </lineage>
</organism>
<reference evidence="2 3" key="1">
    <citation type="submission" date="2024-09" db="EMBL/GenBank/DDBJ databases">
        <title>Chromosome-scale assembly of Riccia sorocarpa.</title>
        <authorList>
            <person name="Paukszto L."/>
        </authorList>
    </citation>
    <scope>NUCLEOTIDE SEQUENCE [LARGE SCALE GENOMIC DNA]</scope>
    <source>
        <strain evidence="2">LP-2024</strain>
        <tissue evidence="2">Aerial parts of the thallus</tissue>
    </source>
</reference>
<dbReference type="Proteomes" id="UP001633002">
    <property type="component" value="Unassembled WGS sequence"/>
</dbReference>
<gene>
    <name evidence="2" type="ORF">R1sor_025253</name>
</gene>
<proteinExistence type="predicted"/>
<dbReference type="SUPFAM" id="SSF56784">
    <property type="entry name" value="HAD-like"/>
    <property type="match status" value="1"/>
</dbReference>
<sequence length="281" mass="32116">MVFFVTNEAPSETVDRDILMDELTILRQQSDSLHAKIASLRKMGLQQPLLSPGESRIKTLVLDIFGLFVCVCRTQSDREVAASMGYTVHRLIHPQRRAAIYYVVRGDLNLVLDTLVSVAEIIIWTSWSREYTQLILDDMEDDHLIPQGLTKRLTIWGIDECDRVRPSRLSARKLTPIKDFRRFYDMRVCTRNVLLVDVEVARNSPNHPFSAVHPWPFGLGTLLADHHAYVMDRLVPWLTEWSVDNSPRLILCSHNGLALMEQTRLRVCVGFGGSSHLRLIG</sequence>
<keyword evidence="3" id="KW-1185">Reference proteome</keyword>
<dbReference type="InterPro" id="IPR004274">
    <property type="entry name" value="FCP1_dom"/>
</dbReference>
<comment type="caution">
    <text evidence="2">The sequence shown here is derived from an EMBL/GenBank/DDBJ whole genome shotgun (WGS) entry which is preliminary data.</text>
</comment>
<feature type="domain" description="FCP1 homology" evidence="1">
    <location>
        <begin position="58"/>
        <end position="145"/>
    </location>
</feature>
<dbReference type="Pfam" id="PF03031">
    <property type="entry name" value="NIF"/>
    <property type="match status" value="1"/>
</dbReference>
<dbReference type="AlphaFoldDB" id="A0ABD3GB56"/>
<dbReference type="InterPro" id="IPR023214">
    <property type="entry name" value="HAD_sf"/>
</dbReference>